<gene>
    <name evidence="1" type="ORF">PoMZ_03416</name>
</gene>
<accession>A0A4P7N7M8</accession>
<sequence>MGRRDGARDSRHTTSCHLSAETRRRCTVGAKCRLPRVLMMVSSPCPPSHPLLCSN</sequence>
<protein>
    <submittedName>
        <fullName evidence="1">Uncharacterized protein</fullName>
    </submittedName>
</protein>
<proteinExistence type="predicted"/>
<evidence type="ECO:0000313" key="1">
    <source>
        <dbReference type="EMBL" id="QBZ58463.1"/>
    </source>
</evidence>
<evidence type="ECO:0000313" key="2">
    <source>
        <dbReference type="Proteomes" id="UP000294847"/>
    </source>
</evidence>
<organism evidence="1 2">
    <name type="scientific">Pyricularia oryzae</name>
    <name type="common">Rice blast fungus</name>
    <name type="synonym">Magnaporthe oryzae</name>
    <dbReference type="NCBI Taxonomy" id="318829"/>
    <lineage>
        <taxon>Eukaryota</taxon>
        <taxon>Fungi</taxon>
        <taxon>Dikarya</taxon>
        <taxon>Ascomycota</taxon>
        <taxon>Pezizomycotina</taxon>
        <taxon>Sordariomycetes</taxon>
        <taxon>Sordariomycetidae</taxon>
        <taxon>Magnaporthales</taxon>
        <taxon>Pyriculariaceae</taxon>
        <taxon>Pyricularia</taxon>
    </lineage>
</organism>
<feature type="non-terminal residue" evidence="1">
    <location>
        <position position="55"/>
    </location>
</feature>
<name>A0A4P7N7M8_PYROR</name>
<dbReference type="Proteomes" id="UP000294847">
    <property type="component" value="Chromosome 3"/>
</dbReference>
<dbReference type="EMBL" id="CP034206">
    <property type="protein sequence ID" value="QBZ58463.1"/>
    <property type="molecule type" value="Genomic_DNA"/>
</dbReference>
<dbReference type="AlphaFoldDB" id="A0A4P7N7M8"/>
<reference evidence="1 2" key="1">
    <citation type="journal article" date="2019" name="Mol. Biol. Evol.">
        <title>Blast fungal genomes show frequent chromosomal changes, gene gains and losses, and effector gene turnover.</title>
        <authorList>
            <person name="Gomez Luciano L.B."/>
            <person name="Jason Tsai I."/>
            <person name="Chuma I."/>
            <person name="Tosa Y."/>
            <person name="Chen Y.H."/>
            <person name="Li J.Y."/>
            <person name="Li M.Y."/>
            <person name="Jade Lu M.Y."/>
            <person name="Nakayashiki H."/>
            <person name="Li W.H."/>
        </authorList>
    </citation>
    <scope>NUCLEOTIDE SEQUENCE [LARGE SCALE GENOMIC DNA]</scope>
    <source>
        <strain evidence="1">MZ5-1-6</strain>
    </source>
</reference>